<reference evidence="5" key="1">
    <citation type="submission" date="2024-02" db="EMBL/GenBank/DDBJ databases">
        <authorList>
            <consortium name="Clinical and Environmental Microbiology Branch: Whole genome sequencing antimicrobial resistance pathogens in the healthcare setting"/>
        </authorList>
    </citation>
    <scope>NUCLEOTIDE SEQUENCE</scope>
    <source>
        <strain evidence="5">2023BB-00086</strain>
    </source>
</reference>
<dbReference type="NCBIfam" id="TIGR01646">
    <property type="entry name" value="vgr_GE"/>
    <property type="match status" value="1"/>
</dbReference>
<sequence length="792" mass="87862">MSDIPAQQFSHNHPLLTVRGCRALLDVLAFEGDEALSEPFSYQIEFTSADKTLTPQQMLMQDAAFTLLAPVDQGFGVKIRQPVRTIQGVVTAFVRLSASRDETHYSLTLQPRLALLSRSHQNRIYQDMSVPDIVEHILRTRHGMRGEDFIFTLAQAYPRREQVMQYGEDDLRFITRLLSEVGIWFRFTADTRLNIDVVEFYDDQRHDGQGLVLPSVPPSGQHDSGMESVWALKSRHRVVPQSVFTRDYNYRNAPAEMSLSIDVSRGDSTTYGEAYHWGDNYLTPGDSHPRDPAPESGAFYARLRHERYLNDQSRLSGKSSCATLAPGQELKVSGGEEVTGTFREGVMITHLHSRARRDRSFEVAFHAIPYLEDYGFRPATIARPVMAGTLPARVTSTKSSDIYGHIDRDGRYRVNLLFDRDHWQPGEESLWVRQARPYAGDTYGLHLPLLAGTEVAIAFEQGDPDRPYIAGVLHDSAHPDPVTIRNYKRNVLRTPANNKIRLDDARGKEHIKVSTEYGGKSQLNLGHLVDGGKQPRGEGFELRTDSYGAIRAGKGIFITADAQMKAQGQQLAMEPATSLLRGAQNLIAGWESVTQTHRNFSPDMDTLKQFVEKADQIKKPVLLMEAPEGIGSVTPESILLHSGNGLYMQSIGEVSIASEQRLAVNASQAISLLSRQEGVRLVSAKGPLNIESHSDILSLTSLQDVTVQSTQGHLQLTAKNGITIGCGGAYIRLTPQGEIEIHGPGLLSLKGQHNLQGPASEDFQLPDLPSSVCKECLKRAQELAQGFVPRDA</sequence>
<dbReference type="Pfam" id="PF10106">
    <property type="entry name" value="DUF2345"/>
    <property type="match status" value="1"/>
</dbReference>
<evidence type="ECO:0000259" key="2">
    <source>
        <dbReference type="Pfam" id="PF04717"/>
    </source>
</evidence>
<dbReference type="InterPro" id="IPR017847">
    <property type="entry name" value="T6SS_RhsGE_Vgr_subset"/>
</dbReference>
<evidence type="ECO:0000259" key="3">
    <source>
        <dbReference type="Pfam" id="PF10106"/>
    </source>
</evidence>
<comment type="caution">
    <text evidence="5">The sequence shown here is derived from an EMBL/GenBank/DDBJ whole genome shotgun (WGS) entry which is preliminary data.</text>
</comment>
<dbReference type="Pfam" id="PF04717">
    <property type="entry name" value="Phage_base_V"/>
    <property type="match status" value="1"/>
</dbReference>
<dbReference type="Pfam" id="PF13296">
    <property type="entry name" value="T6SS_Vgr"/>
    <property type="match status" value="1"/>
</dbReference>
<dbReference type="NCBIfam" id="TIGR03361">
    <property type="entry name" value="VI_Rhs_Vgr"/>
    <property type="match status" value="1"/>
</dbReference>
<evidence type="ECO:0000259" key="4">
    <source>
        <dbReference type="Pfam" id="PF13296"/>
    </source>
</evidence>
<dbReference type="InterPro" id="IPR006533">
    <property type="entry name" value="T6SS_Vgr_RhsGE"/>
</dbReference>
<feature type="domain" description="DUF2345" evidence="3">
    <location>
        <begin position="613"/>
        <end position="759"/>
    </location>
</feature>
<feature type="domain" description="Gp5/Type VI secretion system Vgr protein OB-fold" evidence="2">
    <location>
        <begin position="407"/>
        <end position="474"/>
    </location>
</feature>
<dbReference type="InterPro" id="IPR037026">
    <property type="entry name" value="Vgr_OB-fold_dom_sf"/>
</dbReference>
<dbReference type="EMBL" id="ABNOCX020000004">
    <property type="protein sequence ID" value="EML7082414.1"/>
    <property type="molecule type" value="Genomic_DNA"/>
</dbReference>
<dbReference type="Gene3D" id="2.30.110.50">
    <property type="match status" value="2"/>
</dbReference>
<organism evidence="5">
    <name type="scientific">Klebsiella oxytoca</name>
    <dbReference type="NCBI Taxonomy" id="571"/>
    <lineage>
        <taxon>Bacteria</taxon>
        <taxon>Pseudomonadati</taxon>
        <taxon>Pseudomonadota</taxon>
        <taxon>Gammaproteobacteria</taxon>
        <taxon>Enterobacterales</taxon>
        <taxon>Enterobacteriaceae</taxon>
        <taxon>Klebsiella/Raoultella group</taxon>
        <taxon>Klebsiella</taxon>
    </lineage>
</organism>
<comment type="similarity">
    <text evidence="1">Belongs to the VgrG protein family.</text>
</comment>
<protein>
    <submittedName>
        <fullName evidence="5">Type VI secretion system tip protein VgrG</fullName>
    </submittedName>
</protein>
<evidence type="ECO:0000256" key="1">
    <source>
        <dbReference type="ARBA" id="ARBA00005558"/>
    </source>
</evidence>
<accession>A0AAI9DXD8</accession>
<name>A0AAI9DXD8_KLEOX</name>
<dbReference type="InterPro" id="IPR018769">
    <property type="entry name" value="VgrG2_DUF2345"/>
</dbReference>
<evidence type="ECO:0000313" key="5">
    <source>
        <dbReference type="EMBL" id="EML7082414.1"/>
    </source>
</evidence>
<dbReference type="Pfam" id="PF05954">
    <property type="entry name" value="Phage_GPD"/>
    <property type="match status" value="1"/>
</dbReference>
<dbReference type="SUPFAM" id="SSF69279">
    <property type="entry name" value="Phage tail proteins"/>
    <property type="match status" value="2"/>
</dbReference>
<feature type="domain" description="Putative type VI secretion system Rhs element associated Vgr" evidence="4">
    <location>
        <begin position="493"/>
        <end position="588"/>
    </location>
</feature>
<proteinExistence type="inferred from homology"/>
<dbReference type="SUPFAM" id="SSF69255">
    <property type="entry name" value="gp5 N-terminal domain-like"/>
    <property type="match status" value="1"/>
</dbReference>
<dbReference type="InterPro" id="IPR006531">
    <property type="entry name" value="Gp5/Vgr_OB"/>
</dbReference>
<dbReference type="RefSeq" id="WP_181554091.1">
    <property type="nucleotide sequence ID" value="NZ_CP056567.1"/>
</dbReference>
<dbReference type="InterPro" id="IPR028244">
    <property type="entry name" value="T6SS_Rhs_Vgr_dom"/>
</dbReference>
<dbReference type="Gene3D" id="2.40.50.230">
    <property type="entry name" value="Gp5 N-terminal domain"/>
    <property type="match status" value="1"/>
</dbReference>
<gene>
    <name evidence="5" type="primary">vgrG</name>
    <name evidence="5" type="ORF">RYF40_002872</name>
</gene>
<dbReference type="AlphaFoldDB" id="A0AAI9DXD8"/>